<keyword evidence="6" id="KW-1185">Reference proteome</keyword>
<organism evidence="5 6">
    <name type="scientific">Araneus ventricosus</name>
    <name type="common">Orbweaver spider</name>
    <name type="synonym">Epeira ventricosa</name>
    <dbReference type="NCBI Taxonomy" id="182803"/>
    <lineage>
        <taxon>Eukaryota</taxon>
        <taxon>Metazoa</taxon>
        <taxon>Ecdysozoa</taxon>
        <taxon>Arthropoda</taxon>
        <taxon>Chelicerata</taxon>
        <taxon>Arachnida</taxon>
        <taxon>Araneae</taxon>
        <taxon>Araneomorphae</taxon>
        <taxon>Entelegynae</taxon>
        <taxon>Araneoidea</taxon>
        <taxon>Araneidae</taxon>
        <taxon>Araneus</taxon>
    </lineage>
</organism>
<dbReference type="EMBL" id="BGPR01001617">
    <property type="protein sequence ID" value="GBM57986.1"/>
    <property type="molecule type" value="Genomic_DNA"/>
</dbReference>
<accession>A0A4Y2GZ38</accession>
<feature type="domain" description="LRRCT" evidence="4">
    <location>
        <begin position="105"/>
        <end position="158"/>
    </location>
</feature>
<evidence type="ECO:0000256" key="3">
    <source>
        <dbReference type="ARBA" id="ARBA00022737"/>
    </source>
</evidence>
<evidence type="ECO:0000313" key="6">
    <source>
        <dbReference type="Proteomes" id="UP000499080"/>
    </source>
</evidence>
<evidence type="ECO:0000256" key="2">
    <source>
        <dbReference type="ARBA" id="ARBA00022729"/>
    </source>
</evidence>
<evidence type="ECO:0000256" key="1">
    <source>
        <dbReference type="ARBA" id="ARBA00022614"/>
    </source>
</evidence>
<dbReference type="Gene3D" id="3.80.10.10">
    <property type="entry name" value="Ribonuclease Inhibitor"/>
    <property type="match status" value="1"/>
</dbReference>
<protein>
    <recommendedName>
        <fullName evidence="4">LRRCT domain-containing protein</fullName>
    </recommendedName>
</protein>
<sequence>MEFPRFPQQKSLFLISSGKFTTVIFRHTSGARAPQLRLKPRDIPKQASLLQEHIGGKLHTIEVNALSELDSLVWLYLPSNQLSVAPYETFRSVLDTLQILDLHENPFNCDCRIAWFRDLVRDQKSRVVNMPRETRCEAPPLLKGKAIAYVTGQDLGCVVEDSCHPFLPCPSLLLLLLLTLLCT</sequence>
<dbReference type="InterPro" id="IPR000483">
    <property type="entry name" value="Cys-rich_flank_reg_C"/>
</dbReference>
<dbReference type="SUPFAM" id="SSF52058">
    <property type="entry name" value="L domain-like"/>
    <property type="match status" value="1"/>
</dbReference>
<dbReference type="Proteomes" id="UP000499080">
    <property type="component" value="Unassembled WGS sequence"/>
</dbReference>
<keyword evidence="2" id="KW-0732">Signal</keyword>
<gene>
    <name evidence="5" type="ORF">AVEN_162167_1</name>
</gene>
<dbReference type="InterPro" id="IPR032675">
    <property type="entry name" value="LRR_dom_sf"/>
</dbReference>
<reference evidence="5 6" key="1">
    <citation type="journal article" date="2019" name="Sci. Rep.">
        <title>Orb-weaving spider Araneus ventricosus genome elucidates the spidroin gene catalogue.</title>
        <authorList>
            <person name="Kono N."/>
            <person name="Nakamura H."/>
            <person name="Ohtoshi R."/>
            <person name="Moran D.A.P."/>
            <person name="Shinohara A."/>
            <person name="Yoshida Y."/>
            <person name="Fujiwara M."/>
            <person name="Mori M."/>
            <person name="Tomita M."/>
            <person name="Arakawa K."/>
        </authorList>
    </citation>
    <scope>NUCLEOTIDE SEQUENCE [LARGE SCALE GENOMIC DNA]</scope>
</reference>
<dbReference type="GO" id="GO:0005886">
    <property type="term" value="C:plasma membrane"/>
    <property type="evidence" value="ECO:0007669"/>
    <property type="project" value="TreeGrafter"/>
</dbReference>
<evidence type="ECO:0000313" key="5">
    <source>
        <dbReference type="EMBL" id="GBM57986.1"/>
    </source>
</evidence>
<keyword evidence="3" id="KW-0677">Repeat</keyword>
<dbReference type="PANTHER" id="PTHR24369:SF210">
    <property type="entry name" value="CHAOPTIN-RELATED"/>
    <property type="match status" value="1"/>
</dbReference>
<keyword evidence="1" id="KW-0433">Leucine-rich repeat</keyword>
<name>A0A4Y2GZ38_ARAVE</name>
<comment type="caution">
    <text evidence="5">The sequence shown here is derived from an EMBL/GenBank/DDBJ whole genome shotgun (WGS) entry which is preliminary data.</text>
</comment>
<dbReference type="OrthoDB" id="6433672at2759"/>
<evidence type="ECO:0000259" key="4">
    <source>
        <dbReference type="SMART" id="SM00082"/>
    </source>
</evidence>
<dbReference type="PANTHER" id="PTHR24369">
    <property type="entry name" value="ANTIGEN BSP, PUTATIVE-RELATED"/>
    <property type="match status" value="1"/>
</dbReference>
<dbReference type="SMART" id="SM00082">
    <property type="entry name" value="LRRCT"/>
    <property type="match status" value="1"/>
</dbReference>
<proteinExistence type="predicted"/>
<dbReference type="InterPro" id="IPR050541">
    <property type="entry name" value="LRR_TM_domain-containing"/>
</dbReference>
<dbReference type="AlphaFoldDB" id="A0A4Y2GZ38"/>